<keyword evidence="3" id="KW-1133">Transmembrane helix</keyword>
<name>A0A385TD45_PAELA</name>
<dbReference type="EMBL" id="CP032412">
    <property type="protein sequence ID" value="AYB42460.1"/>
    <property type="molecule type" value="Genomic_DNA"/>
</dbReference>
<evidence type="ECO:0000313" key="4">
    <source>
        <dbReference type="EMBL" id="AYB42460.1"/>
    </source>
</evidence>
<evidence type="ECO:0000256" key="1">
    <source>
        <dbReference type="SAM" id="Coils"/>
    </source>
</evidence>
<keyword evidence="3" id="KW-0812">Transmembrane</keyword>
<feature type="coiled-coil region" evidence="1">
    <location>
        <begin position="361"/>
        <end position="388"/>
    </location>
</feature>
<evidence type="ECO:0000256" key="3">
    <source>
        <dbReference type="SAM" id="Phobius"/>
    </source>
</evidence>
<feature type="compositionally biased region" description="Basic and acidic residues" evidence="2">
    <location>
        <begin position="237"/>
        <end position="252"/>
    </location>
</feature>
<gene>
    <name evidence="4" type="ORF">D5F53_03850</name>
</gene>
<sequence length="743" mass="82830">MTKHGKARSSRRRREAGRSSDGSVSVFLIIALAAVFMFVAIFIDFSRIAAMKAQSERLTRAAVRSVMSSYDPQLQKEYGLYAHGGTSGDLIMGNVLNDSLNPGDRSDAFRLMAMELDSSGLELQRPLGTYDIFNRQIIEDMKYKAPIDFTLELVGKFKPLSQSMKEASNTVDVLKKLRKLYDKREAALDEMLTKQRKAGEHAIRLSKLVMDPPGQPINDASLGGSIQTAADGASQYEDYKDKQQEDADRPPKEKQYTLLLMAYRSGMSSIGSQISREAGRFQRENDKLQADAQQLWEEARSLNEEMKQVIKESENRSSNVGYDQVTNDVTPGPAASIGSEAEMIQSVRKQADKLIHSDDFLNGFRQEIDNQERRYQQVVRAVAALQSSLGGEGMKGAVLGASRELQNYISNYGVSGSGNILDRQQAALEQFRTSYKERKAMEKLANQKLKQASKAIEAINGLNGQNQAIMDEFRELQQYYDESLQFNAEADSMSKGKPLDDDPYDAGKQAMDNMDGMFGFMGNVLGGVRDELFQNEYAVHYYQHFDVGNLSGIVDGSSTGEEIVQEFAIGNQEVEYILYGFHNPAGNISAAYAEIFASRLAIRTMEGFVVNSKLGNPLAVLAAAILYGIEKAIEDMIQLCQKGSVQLSKYVPVELTYRDHLRIFLFIHSHNEKKLSRMLALIRLNTGINPAERFTYASGEVKTAMRLWFLPGVTKSIGVVFGSDGDEVQGSRYLVKRKADFSY</sequence>
<keyword evidence="3" id="KW-0472">Membrane</keyword>
<accession>A0A385TD45</accession>
<keyword evidence="1" id="KW-0175">Coiled coil</keyword>
<dbReference type="KEGG" id="plw:D5F53_03850"/>
<dbReference type="AlphaFoldDB" id="A0A385TD45"/>
<protein>
    <submittedName>
        <fullName evidence="4">Uncharacterized protein</fullName>
    </submittedName>
</protein>
<feature type="coiled-coil region" evidence="1">
    <location>
        <begin position="285"/>
        <end position="316"/>
    </location>
</feature>
<feature type="transmembrane region" description="Helical" evidence="3">
    <location>
        <begin position="21"/>
        <end position="43"/>
    </location>
</feature>
<evidence type="ECO:0000313" key="5">
    <source>
        <dbReference type="Proteomes" id="UP000266552"/>
    </source>
</evidence>
<organism evidence="4 5">
    <name type="scientific">Paenibacillus lautus</name>
    <name type="common">Bacillus lautus</name>
    <dbReference type="NCBI Taxonomy" id="1401"/>
    <lineage>
        <taxon>Bacteria</taxon>
        <taxon>Bacillati</taxon>
        <taxon>Bacillota</taxon>
        <taxon>Bacilli</taxon>
        <taxon>Bacillales</taxon>
        <taxon>Paenibacillaceae</taxon>
        <taxon>Paenibacillus</taxon>
    </lineage>
</organism>
<proteinExistence type="predicted"/>
<keyword evidence="5" id="KW-1185">Reference proteome</keyword>
<reference evidence="4 5" key="1">
    <citation type="submission" date="2018-09" db="EMBL/GenBank/DDBJ databases">
        <title>Genome Sequence of Paenibacillus lautus Strain E7593-69, Azo Dye-Degrading Bacteria, Isolated from Commercial Tattoo Inks.</title>
        <authorList>
            <person name="Nho S.W."/>
            <person name="Kim S.-J."/>
            <person name="Kweon O."/>
            <person name="Cerniglia C.E."/>
        </authorList>
    </citation>
    <scope>NUCLEOTIDE SEQUENCE [LARGE SCALE GENOMIC DNA]</scope>
    <source>
        <strain evidence="4 5">E7593-69</strain>
    </source>
</reference>
<dbReference type="RefSeq" id="WP_119846603.1">
    <property type="nucleotide sequence ID" value="NZ_CP032412.1"/>
</dbReference>
<dbReference type="Proteomes" id="UP000266552">
    <property type="component" value="Chromosome"/>
</dbReference>
<feature type="region of interest" description="Disordered" evidence="2">
    <location>
        <begin position="230"/>
        <end position="252"/>
    </location>
</feature>
<evidence type="ECO:0000256" key="2">
    <source>
        <dbReference type="SAM" id="MobiDB-lite"/>
    </source>
</evidence>